<keyword evidence="2" id="KW-0732">Signal</keyword>
<feature type="region of interest" description="Disordered" evidence="1">
    <location>
        <begin position="148"/>
        <end position="171"/>
    </location>
</feature>
<reference evidence="3" key="1">
    <citation type="submission" date="2014-03" db="EMBL/GenBank/DDBJ databases">
        <title>The sialotranscriptome of Amblyomma triste, Amblyomma parvum and Amblyomma cajennense ticks, uncovered by 454-based RNA-seq.</title>
        <authorList>
            <person name="Garcia G.R."/>
            <person name="Gardinassi L.G."/>
            <person name="Ribeiro J.M."/>
            <person name="Anatriello E."/>
            <person name="Ferreira B.R."/>
            <person name="Moreira H.N."/>
            <person name="Mafra C."/>
            <person name="Olegario M.M."/>
            <person name="Szabo P.J."/>
            <person name="Miranda-Santos I.K."/>
            <person name="Maruyama S.R."/>
        </authorList>
    </citation>
    <scope>NUCLEOTIDE SEQUENCE</scope>
    <source>
        <strain evidence="3">Uberlandia</strain>
        <tissue evidence="3">Salivary glands</tissue>
    </source>
</reference>
<proteinExistence type="evidence at transcript level"/>
<organism evidence="3">
    <name type="scientific">Amblyomma cajennense</name>
    <name type="common">Cayenne tick</name>
    <name type="synonym">Acarus cajennensis</name>
    <dbReference type="NCBI Taxonomy" id="34607"/>
    <lineage>
        <taxon>Eukaryota</taxon>
        <taxon>Metazoa</taxon>
        <taxon>Ecdysozoa</taxon>
        <taxon>Arthropoda</taxon>
        <taxon>Chelicerata</taxon>
        <taxon>Arachnida</taxon>
        <taxon>Acari</taxon>
        <taxon>Parasitiformes</taxon>
        <taxon>Ixodida</taxon>
        <taxon>Ixodoidea</taxon>
        <taxon>Ixodidae</taxon>
        <taxon>Amblyomminae</taxon>
        <taxon>Amblyomma</taxon>
    </lineage>
</organism>
<accession>A0A023FEA6</accession>
<evidence type="ECO:0000256" key="1">
    <source>
        <dbReference type="SAM" id="MobiDB-lite"/>
    </source>
</evidence>
<protein>
    <submittedName>
        <fullName evidence="3">Putative secreted protein</fullName>
    </submittedName>
</protein>
<feature type="compositionally biased region" description="Basic and acidic residues" evidence="1">
    <location>
        <begin position="150"/>
        <end position="160"/>
    </location>
</feature>
<evidence type="ECO:0000256" key="2">
    <source>
        <dbReference type="SAM" id="SignalP"/>
    </source>
</evidence>
<dbReference type="EMBL" id="GBBK01005348">
    <property type="protein sequence ID" value="JAC19134.1"/>
    <property type="molecule type" value="mRNA"/>
</dbReference>
<feature type="chain" id="PRO_5001515351" evidence="2">
    <location>
        <begin position="21"/>
        <end position="171"/>
    </location>
</feature>
<feature type="signal peptide" evidence="2">
    <location>
        <begin position="1"/>
        <end position="20"/>
    </location>
</feature>
<dbReference type="AlphaFoldDB" id="A0A023FEA6"/>
<name>A0A023FEA6_AMBCJ</name>
<sequence>MRRILLAIFALGLQLNTVASNGKRAKEPDKPIGENITVSVTAFYDSSYNLTKNHEVTENTAGEDPMQRELSTLFGKVQKHFHKQNITINITMVAVSKNDTFSVRYEQQSLNATETLNKVKNAASLSGAPKTSAFFLFSELGSERYTQFSQEDRKKMEQTFKRCSGNEPGTE</sequence>
<evidence type="ECO:0000313" key="3">
    <source>
        <dbReference type="EMBL" id="JAC19134.1"/>
    </source>
</evidence>